<evidence type="ECO:0000313" key="2">
    <source>
        <dbReference type="EMBL" id="GAA1856470.1"/>
    </source>
</evidence>
<dbReference type="Gene3D" id="3.20.20.100">
    <property type="entry name" value="NADP-dependent oxidoreductase domain"/>
    <property type="match status" value="1"/>
</dbReference>
<evidence type="ECO:0000313" key="3">
    <source>
        <dbReference type="Proteomes" id="UP001501094"/>
    </source>
</evidence>
<dbReference type="RefSeq" id="WP_344100595.1">
    <property type="nucleotide sequence ID" value="NZ_BAAANL010000002.1"/>
</dbReference>
<dbReference type="PANTHER" id="PTHR43364:SF6">
    <property type="entry name" value="OXIDOREDUCTASE-RELATED"/>
    <property type="match status" value="1"/>
</dbReference>
<dbReference type="InterPro" id="IPR050523">
    <property type="entry name" value="AKR_Detox_Biosynth"/>
</dbReference>
<dbReference type="Proteomes" id="UP001501094">
    <property type="component" value="Unassembled WGS sequence"/>
</dbReference>
<feature type="domain" description="NADP-dependent oxidoreductase" evidence="1">
    <location>
        <begin position="11"/>
        <end position="316"/>
    </location>
</feature>
<evidence type="ECO:0000259" key="1">
    <source>
        <dbReference type="Pfam" id="PF00248"/>
    </source>
</evidence>
<organism evidence="2 3">
    <name type="scientific">Myceligenerans crystallogenes</name>
    <dbReference type="NCBI Taxonomy" id="316335"/>
    <lineage>
        <taxon>Bacteria</taxon>
        <taxon>Bacillati</taxon>
        <taxon>Actinomycetota</taxon>
        <taxon>Actinomycetes</taxon>
        <taxon>Micrococcales</taxon>
        <taxon>Promicromonosporaceae</taxon>
        <taxon>Myceligenerans</taxon>
    </lineage>
</organism>
<dbReference type="SUPFAM" id="SSF51430">
    <property type="entry name" value="NAD(P)-linked oxidoreductase"/>
    <property type="match status" value="1"/>
</dbReference>
<dbReference type="PANTHER" id="PTHR43364">
    <property type="entry name" value="NADH-SPECIFIC METHYLGLYOXAL REDUCTASE-RELATED"/>
    <property type="match status" value="1"/>
</dbReference>
<accession>A0ABP4ZJI6</accession>
<dbReference type="InterPro" id="IPR036812">
    <property type="entry name" value="NAD(P)_OxRdtase_dom_sf"/>
</dbReference>
<proteinExistence type="predicted"/>
<dbReference type="EMBL" id="BAAANL010000002">
    <property type="protein sequence ID" value="GAA1856470.1"/>
    <property type="molecule type" value="Genomic_DNA"/>
</dbReference>
<sequence length="327" mass="35749">MTTNDAPPAARLVLGAMRFGTTVDTPTSFALLDRFTDAGGEWIDTADCYAFWDSDTGHGGQSEDVLGHWLAARPGMRDRIKISTKFGAEPRVPGQWPATRTGLSRTAIRTQLTSSLRRLGVDHVDLAWAHMEDRTVPVTHTAEACAELVTDGTTRRIGLSNHPAWRIERARAHALAHDLEPVTALQHWYTYVQPRGGTPLPQAHPYTWLNDEHLDLARTDDLDTWAYTPLQSGAYDNPAKRFPHAFDHPGTTARLAALDHVARELGATRSQTVLAWLTAHGIRPILGGSTVGQLDEALAAMELVLPDDAVRVLDAASDDEVPEVPGD</sequence>
<reference evidence="3" key="1">
    <citation type="journal article" date="2019" name="Int. J. Syst. Evol. Microbiol.">
        <title>The Global Catalogue of Microorganisms (GCM) 10K type strain sequencing project: providing services to taxonomists for standard genome sequencing and annotation.</title>
        <authorList>
            <consortium name="The Broad Institute Genomics Platform"/>
            <consortium name="The Broad Institute Genome Sequencing Center for Infectious Disease"/>
            <person name="Wu L."/>
            <person name="Ma J."/>
        </authorList>
    </citation>
    <scope>NUCLEOTIDE SEQUENCE [LARGE SCALE GENOMIC DNA]</scope>
    <source>
        <strain evidence="3">JCM 14326</strain>
    </source>
</reference>
<gene>
    <name evidence="2" type="ORF">GCM10009751_12100</name>
</gene>
<dbReference type="InterPro" id="IPR023210">
    <property type="entry name" value="NADP_OxRdtase_dom"/>
</dbReference>
<comment type="caution">
    <text evidence="2">The sequence shown here is derived from an EMBL/GenBank/DDBJ whole genome shotgun (WGS) entry which is preliminary data.</text>
</comment>
<keyword evidence="3" id="KW-1185">Reference proteome</keyword>
<protein>
    <submittedName>
        <fullName evidence="2">Aldo/keto reductase</fullName>
    </submittedName>
</protein>
<name>A0ABP4ZJI6_9MICO</name>
<dbReference type="Pfam" id="PF00248">
    <property type="entry name" value="Aldo_ket_red"/>
    <property type="match status" value="1"/>
</dbReference>